<proteinExistence type="predicted"/>
<dbReference type="EMBL" id="GBXM01097091">
    <property type="protein sequence ID" value="JAH11486.1"/>
    <property type="molecule type" value="Transcribed_RNA"/>
</dbReference>
<dbReference type="AlphaFoldDB" id="A0A0E9Q3M6"/>
<accession>A0A0E9Q3M6</accession>
<reference evidence="1" key="1">
    <citation type="submission" date="2014-11" db="EMBL/GenBank/DDBJ databases">
        <authorList>
            <person name="Amaro Gonzalez C."/>
        </authorList>
    </citation>
    <scope>NUCLEOTIDE SEQUENCE</scope>
</reference>
<sequence>MSSVLGEHFTFGERRMTASAKKKTVRMNKLKRFLSTVNYIKCPLRYYGKGARSYNNLLGDVIHEIPPVLLAELLREELLLQKERAQF</sequence>
<name>A0A0E9Q3M6_ANGAN</name>
<organism evidence="1">
    <name type="scientific">Anguilla anguilla</name>
    <name type="common">European freshwater eel</name>
    <name type="synonym">Muraena anguilla</name>
    <dbReference type="NCBI Taxonomy" id="7936"/>
    <lineage>
        <taxon>Eukaryota</taxon>
        <taxon>Metazoa</taxon>
        <taxon>Chordata</taxon>
        <taxon>Craniata</taxon>
        <taxon>Vertebrata</taxon>
        <taxon>Euteleostomi</taxon>
        <taxon>Actinopterygii</taxon>
        <taxon>Neopterygii</taxon>
        <taxon>Teleostei</taxon>
        <taxon>Anguilliformes</taxon>
        <taxon>Anguillidae</taxon>
        <taxon>Anguilla</taxon>
    </lineage>
</organism>
<reference evidence="1" key="2">
    <citation type="journal article" date="2015" name="Fish Shellfish Immunol.">
        <title>Early steps in the European eel (Anguilla anguilla)-Vibrio vulnificus interaction in the gills: Role of the RtxA13 toxin.</title>
        <authorList>
            <person name="Callol A."/>
            <person name="Pajuelo D."/>
            <person name="Ebbesson L."/>
            <person name="Teles M."/>
            <person name="MacKenzie S."/>
            <person name="Amaro C."/>
        </authorList>
    </citation>
    <scope>NUCLEOTIDE SEQUENCE</scope>
</reference>
<evidence type="ECO:0000313" key="1">
    <source>
        <dbReference type="EMBL" id="JAH11486.1"/>
    </source>
</evidence>
<protein>
    <submittedName>
        <fullName evidence="1">Uncharacterized protein</fullName>
    </submittedName>
</protein>